<dbReference type="Proteomes" id="UP001591681">
    <property type="component" value="Unassembled WGS sequence"/>
</dbReference>
<evidence type="ECO:0000256" key="7">
    <source>
        <dbReference type="ARBA" id="ARBA00022514"/>
    </source>
</evidence>
<dbReference type="GO" id="GO:0030154">
    <property type="term" value="P:cell differentiation"/>
    <property type="evidence" value="ECO:0007669"/>
    <property type="project" value="UniProtKB-KW"/>
</dbReference>
<keyword evidence="6" id="KW-0963">Cytoplasm</keyword>
<dbReference type="PANTHER" id="PTHR15196:SF0">
    <property type="entry name" value="CILIARY NEUROTROPHIC FACTOR"/>
    <property type="match status" value="1"/>
</dbReference>
<keyword evidence="10" id="KW-0524">Neurogenesis</keyword>
<evidence type="ECO:0000256" key="9">
    <source>
        <dbReference type="ARBA" id="ARBA00022782"/>
    </source>
</evidence>
<name>A0ABD1KLF1_9TELE</name>
<dbReference type="EMBL" id="JBHFQA010000004">
    <property type="protein sequence ID" value="KAL2099938.1"/>
    <property type="molecule type" value="Genomic_DNA"/>
</dbReference>
<organism evidence="14 15">
    <name type="scientific">Coilia grayii</name>
    <name type="common">Gray's grenadier anchovy</name>
    <dbReference type="NCBI Taxonomy" id="363190"/>
    <lineage>
        <taxon>Eukaryota</taxon>
        <taxon>Metazoa</taxon>
        <taxon>Chordata</taxon>
        <taxon>Craniata</taxon>
        <taxon>Vertebrata</taxon>
        <taxon>Euteleostomi</taxon>
        <taxon>Actinopterygii</taxon>
        <taxon>Neopterygii</taxon>
        <taxon>Teleostei</taxon>
        <taxon>Clupei</taxon>
        <taxon>Clupeiformes</taxon>
        <taxon>Clupeoidei</taxon>
        <taxon>Engraulidae</taxon>
        <taxon>Coilinae</taxon>
        <taxon>Coilia</taxon>
    </lineage>
</organism>
<dbReference type="GO" id="GO:0008083">
    <property type="term" value="F:growth factor activity"/>
    <property type="evidence" value="ECO:0007669"/>
    <property type="project" value="UniProtKB-KW"/>
</dbReference>
<evidence type="ECO:0000256" key="10">
    <source>
        <dbReference type="ARBA" id="ARBA00022902"/>
    </source>
</evidence>
<dbReference type="GO" id="GO:0005125">
    <property type="term" value="F:cytokine activity"/>
    <property type="evidence" value="ECO:0007669"/>
    <property type="project" value="UniProtKB-KW"/>
</dbReference>
<sequence length="235" mass="25423">MRVNGSSSTPTTGSSSQDSQRCVSLLVLLLVCVCVSSAEGVPCFPFSCSSSLHKTLQLTRILHKETGALLKTYKAYQGEGVEFICQAQSEGVPEATVSGQDWTERLMAVHGRLQEFAPHLRHIAEQQTDLQQAGSPLLAALEQVQLRASGLLRRQHCLLQLLLPNSVLEPPGPTGHPPPLPPPLNSFQQKAYGCSVLTRLRAFLSLSQKELKALKGVACKRRTEQPANTAGLLGH</sequence>
<keyword evidence="15" id="KW-1185">Reference proteome</keyword>
<dbReference type="InterPro" id="IPR001581">
    <property type="entry name" value="Leukemia_IF/oncostatin"/>
</dbReference>
<keyword evidence="5" id="KW-0217">Developmental protein</keyword>
<evidence type="ECO:0000256" key="13">
    <source>
        <dbReference type="SAM" id="SignalP"/>
    </source>
</evidence>
<comment type="similarity">
    <text evidence="3">Belongs to the CNTF family.</text>
</comment>
<dbReference type="AlphaFoldDB" id="A0ABD1KLF1"/>
<evidence type="ECO:0000256" key="11">
    <source>
        <dbReference type="ARBA" id="ARBA00023030"/>
    </source>
</evidence>
<evidence type="ECO:0000256" key="3">
    <source>
        <dbReference type="ARBA" id="ARBA00007988"/>
    </source>
</evidence>
<dbReference type="GO" id="GO:0007399">
    <property type="term" value="P:nervous system development"/>
    <property type="evidence" value="ECO:0007669"/>
    <property type="project" value="UniProtKB-KW"/>
</dbReference>
<evidence type="ECO:0000256" key="6">
    <source>
        <dbReference type="ARBA" id="ARBA00022490"/>
    </source>
</evidence>
<feature type="chain" id="PRO_5044759217" description="Ciliary neurotrophic factor" evidence="13">
    <location>
        <begin position="41"/>
        <end position="235"/>
    </location>
</feature>
<keyword evidence="13" id="KW-0732">Signal</keyword>
<keyword evidence="9" id="KW-0221">Differentiation</keyword>
<accession>A0ABD1KLF1</accession>
<dbReference type="GO" id="GO:0005615">
    <property type="term" value="C:extracellular space"/>
    <property type="evidence" value="ECO:0007669"/>
    <property type="project" value="UniProtKB-KW"/>
</dbReference>
<keyword evidence="7" id="KW-0202">Cytokine</keyword>
<keyword evidence="8" id="KW-0964">Secreted</keyword>
<evidence type="ECO:0000256" key="4">
    <source>
        <dbReference type="ARBA" id="ARBA00015150"/>
    </source>
</evidence>
<dbReference type="SUPFAM" id="SSF47266">
    <property type="entry name" value="4-helical cytokines"/>
    <property type="match status" value="1"/>
</dbReference>
<gene>
    <name evidence="14" type="ORF">ACEWY4_004332</name>
</gene>
<comment type="function">
    <text evidence="12">CNTF is a survival factor for various neuronal cell types. Seems to prevent the degeneration of motor axons after axotomy.</text>
</comment>
<evidence type="ECO:0000313" key="14">
    <source>
        <dbReference type="EMBL" id="KAL2099938.1"/>
    </source>
</evidence>
<evidence type="ECO:0000313" key="15">
    <source>
        <dbReference type="Proteomes" id="UP001591681"/>
    </source>
</evidence>
<reference evidence="14 15" key="1">
    <citation type="submission" date="2024-09" db="EMBL/GenBank/DDBJ databases">
        <title>A chromosome-level genome assembly of Gray's grenadier anchovy, Coilia grayii.</title>
        <authorList>
            <person name="Fu Z."/>
        </authorList>
    </citation>
    <scope>NUCLEOTIDE SEQUENCE [LARGE SCALE GENOMIC DNA]</scope>
    <source>
        <strain evidence="14">G4</strain>
        <tissue evidence="14">Muscle</tissue>
    </source>
</reference>
<evidence type="ECO:0000256" key="1">
    <source>
        <dbReference type="ARBA" id="ARBA00004496"/>
    </source>
</evidence>
<dbReference type="Gene3D" id="1.20.1250.10">
    <property type="match status" value="1"/>
</dbReference>
<proteinExistence type="inferred from homology"/>
<dbReference type="Pfam" id="PF01291">
    <property type="entry name" value="LIF_OSM"/>
    <property type="match status" value="1"/>
</dbReference>
<dbReference type="PANTHER" id="PTHR15196">
    <property type="entry name" value="CILIARY NEUROTROPHIC FACTOR"/>
    <property type="match status" value="1"/>
</dbReference>
<comment type="caution">
    <text evidence="14">The sequence shown here is derived from an EMBL/GenBank/DDBJ whole genome shotgun (WGS) entry which is preliminary data.</text>
</comment>
<evidence type="ECO:0000256" key="12">
    <source>
        <dbReference type="ARBA" id="ARBA00025427"/>
    </source>
</evidence>
<keyword evidence="11" id="KW-0339">Growth factor</keyword>
<evidence type="ECO:0000256" key="2">
    <source>
        <dbReference type="ARBA" id="ARBA00004613"/>
    </source>
</evidence>
<feature type="signal peptide" evidence="13">
    <location>
        <begin position="1"/>
        <end position="40"/>
    </location>
</feature>
<comment type="subcellular location">
    <subcellularLocation>
        <location evidence="1">Cytoplasm</location>
    </subcellularLocation>
    <subcellularLocation>
        <location evidence="2">Secreted</location>
    </subcellularLocation>
</comment>
<dbReference type="GO" id="GO:0005737">
    <property type="term" value="C:cytoplasm"/>
    <property type="evidence" value="ECO:0007669"/>
    <property type="project" value="UniProtKB-SubCell"/>
</dbReference>
<dbReference type="InterPro" id="IPR000151">
    <property type="entry name" value="Ciliary_neurotrophic_fac_CNTF"/>
</dbReference>
<protein>
    <recommendedName>
        <fullName evidence="4">Ciliary neurotrophic factor</fullName>
    </recommendedName>
</protein>
<evidence type="ECO:0000256" key="5">
    <source>
        <dbReference type="ARBA" id="ARBA00022473"/>
    </source>
</evidence>
<dbReference type="InterPro" id="IPR009079">
    <property type="entry name" value="4_helix_cytokine-like_core"/>
</dbReference>
<evidence type="ECO:0000256" key="8">
    <source>
        <dbReference type="ARBA" id="ARBA00022525"/>
    </source>
</evidence>